<dbReference type="Proteomes" id="UP000053660">
    <property type="component" value="Unassembled WGS sequence"/>
</dbReference>
<feature type="chain" id="PRO_5002061464" evidence="1">
    <location>
        <begin position="18"/>
        <end position="65"/>
    </location>
</feature>
<dbReference type="AlphaFoldDB" id="A0A0B1T6P4"/>
<name>A0A0B1T6P4_OESDE</name>
<feature type="signal peptide" evidence="1">
    <location>
        <begin position="1"/>
        <end position="17"/>
    </location>
</feature>
<organism evidence="2 3">
    <name type="scientific">Oesophagostomum dentatum</name>
    <name type="common">Nodular worm</name>
    <dbReference type="NCBI Taxonomy" id="61180"/>
    <lineage>
        <taxon>Eukaryota</taxon>
        <taxon>Metazoa</taxon>
        <taxon>Ecdysozoa</taxon>
        <taxon>Nematoda</taxon>
        <taxon>Chromadorea</taxon>
        <taxon>Rhabditida</taxon>
        <taxon>Rhabditina</taxon>
        <taxon>Rhabditomorpha</taxon>
        <taxon>Strongyloidea</taxon>
        <taxon>Strongylidae</taxon>
        <taxon>Oesophagostomum</taxon>
    </lineage>
</organism>
<proteinExistence type="predicted"/>
<evidence type="ECO:0000256" key="1">
    <source>
        <dbReference type="SAM" id="SignalP"/>
    </source>
</evidence>
<sequence length="65" mass="7435">MLSKFHKFLLGTALALAQVPDCKTGYQYREELFSNVKQANPSMKVKIIHHNKYIEAILASQRSVQ</sequence>
<keyword evidence="1" id="KW-0732">Signal</keyword>
<reference evidence="2 3" key="1">
    <citation type="submission" date="2014-03" db="EMBL/GenBank/DDBJ databases">
        <title>Draft genome of the hookworm Oesophagostomum dentatum.</title>
        <authorList>
            <person name="Mitreva M."/>
        </authorList>
    </citation>
    <scope>NUCLEOTIDE SEQUENCE [LARGE SCALE GENOMIC DNA]</scope>
    <source>
        <strain evidence="2 3">OD-Hann</strain>
    </source>
</reference>
<evidence type="ECO:0000313" key="2">
    <source>
        <dbReference type="EMBL" id="KHJ91806.1"/>
    </source>
</evidence>
<accession>A0A0B1T6P4</accession>
<protein>
    <submittedName>
        <fullName evidence="2">Uncharacterized protein</fullName>
    </submittedName>
</protein>
<evidence type="ECO:0000313" key="3">
    <source>
        <dbReference type="Proteomes" id="UP000053660"/>
    </source>
</evidence>
<dbReference type="EMBL" id="KN551794">
    <property type="protein sequence ID" value="KHJ91806.1"/>
    <property type="molecule type" value="Genomic_DNA"/>
</dbReference>
<gene>
    <name evidence="2" type="ORF">OESDEN_08314</name>
</gene>
<keyword evidence="3" id="KW-1185">Reference proteome</keyword>